<sequence>MVEEMYAEEMKDPQDGAGGNVKNPNPSSNSYASEGQEHGGASGEDGGGERKPTRAQLLVHDAGSLASVVGVGSRDQQNISFGMMDHLDFDAYNDDGHAAAPRGHGLGGAGTGVSLTLGLQQQHADDPQGGVNVAFAAAPSAAHEFLFMAGGEHQMVAGGGVHGHHGQFGAGMEGDAASHYHRSLSATGFQLLHDLAG</sequence>
<accession>A0A0A9F5Q5</accession>
<dbReference type="AlphaFoldDB" id="A0A0A9F5Q5"/>
<evidence type="ECO:0000313" key="2">
    <source>
        <dbReference type="EMBL" id="JAE06539.1"/>
    </source>
</evidence>
<organism evidence="2">
    <name type="scientific">Arundo donax</name>
    <name type="common">Giant reed</name>
    <name type="synonym">Donax arundinaceus</name>
    <dbReference type="NCBI Taxonomy" id="35708"/>
    <lineage>
        <taxon>Eukaryota</taxon>
        <taxon>Viridiplantae</taxon>
        <taxon>Streptophyta</taxon>
        <taxon>Embryophyta</taxon>
        <taxon>Tracheophyta</taxon>
        <taxon>Spermatophyta</taxon>
        <taxon>Magnoliopsida</taxon>
        <taxon>Liliopsida</taxon>
        <taxon>Poales</taxon>
        <taxon>Poaceae</taxon>
        <taxon>PACMAD clade</taxon>
        <taxon>Arundinoideae</taxon>
        <taxon>Arundineae</taxon>
        <taxon>Arundo</taxon>
    </lineage>
</organism>
<reference evidence="2" key="1">
    <citation type="submission" date="2014-09" db="EMBL/GenBank/DDBJ databases">
        <authorList>
            <person name="Magalhaes I.L.F."/>
            <person name="Oliveira U."/>
            <person name="Santos F.R."/>
            <person name="Vidigal T.H.D.A."/>
            <person name="Brescovit A.D."/>
            <person name="Santos A.J."/>
        </authorList>
    </citation>
    <scope>NUCLEOTIDE SEQUENCE</scope>
    <source>
        <tissue evidence="2">Shoot tissue taken approximately 20 cm above the soil surface</tissue>
    </source>
</reference>
<evidence type="ECO:0000256" key="1">
    <source>
        <dbReference type="SAM" id="MobiDB-lite"/>
    </source>
</evidence>
<feature type="region of interest" description="Disordered" evidence="1">
    <location>
        <begin position="1"/>
        <end position="51"/>
    </location>
</feature>
<reference evidence="2" key="2">
    <citation type="journal article" date="2015" name="Data Brief">
        <title>Shoot transcriptome of the giant reed, Arundo donax.</title>
        <authorList>
            <person name="Barrero R.A."/>
            <person name="Guerrero F.D."/>
            <person name="Moolhuijzen P."/>
            <person name="Goolsby J.A."/>
            <person name="Tidwell J."/>
            <person name="Bellgard S.E."/>
            <person name="Bellgard M.I."/>
        </authorList>
    </citation>
    <scope>NUCLEOTIDE SEQUENCE</scope>
    <source>
        <tissue evidence="2">Shoot tissue taken approximately 20 cm above the soil surface</tissue>
    </source>
</reference>
<dbReference type="EMBL" id="GBRH01191357">
    <property type="protein sequence ID" value="JAE06539.1"/>
    <property type="molecule type" value="Transcribed_RNA"/>
</dbReference>
<proteinExistence type="predicted"/>
<feature type="compositionally biased region" description="Polar residues" evidence="1">
    <location>
        <begin position="22"/>
        <end position="33"/>
    </location>
</feature>
<name>A0A0A9F5Q5_ARUDO</name>
<protein>
    <submittedName>
        <fullName evidence="2">Uncharacterized protein</fullName>
    </submittedName>
</protein>